<evidence type="ECO:0000313" key="1">
    <source>
        <dbReference type="EMBL" id="MDQ0162358.1"/>
    </source>
</evidence>
<name>A0ABT9VMZ9_9BACI</name>
<keyword evidence="2" id="KW-1185">Reference proteome</keyword>
<sequence length="52" mass="6048">MNEKRKSTDKRNRQDEITIADSNINEVTGDSINEHRTIETANQILQNSEEME</sequence>
<accession>A0ABT9VMZ9</accession>
<protein>
    <recommendedName>
        <fullName evidence="3">DUF4025 domain-containing protein</fullName>
    </recommendedName>
</protein>
<reference evidence="1 2" key="1">
    <citation type="submission" date="2023-07" db="EMBL/GenBank/DDBJ databases">
        <title>Genomic Encyclopedia of Type Strains, Phase IV (KMG-IV): sequencing the most valuable type-strain genomes for metagenomic binning, comparative biology and taxonomic classification.</title>
        <authorList>
            <person name="Goeker M."/>
        </authorList>
    </citation>
    <scope>NUCLEOTIDE SEQUENCE [LARGE SCALE GENOMIC DNA]</scope>
    <source>
        <strain evidence="1 2">DSM 19092</strain>
    </source>
</reference>
<organism evidence="1 2">
    <name type="scientific">Aeribacillus alveayuensis</name>
    <dbReference type="NCBI Taxonomy" id="279215"/>
    <lineage>
        <taxon>Bacteria</taxon>
        <taxon>Bacillati</taxon>
        <taxon>Bacillota</taxon>
        <taxon>Bacilli</taxon>
        <taxon>Bacillales</taxon>
        <taxon>Bacillaceae</taxon>
        <taxon>Aeribacillus</taxon>
    </lineage>
</organism>
<evidence type="ECO:0000313" key="2">
    <source>
        <dbReference type="Proteomes" id="UP001225646"/>
    </source>
</evidence>
<comment type="caution">
    <text evidence="1">The sequence shown here is derived from an EMBL/GenBank/DDBJ whole genome shotgun (WGS) entry which is preliminary data.</text>
</comment>
<dbReference type="RefSeq" id="WP_419151826.1">
    <property type="nucleotide sequence ID" value="NZ_JAUSTR010000004.1"/>
</dbReference>
<evidence type="ECO:0008006" key="3">
    <source>
        <dbReference type="Google" id="ProtNLM"/>
    </source>
</evidence>
<gene>
    <name evidence="1" type="ORF">J2S06_001435</name>
</gene>
<dbReference type="EMBL" id="JAUSTR010000004">
    <property type="protein sequence ID" value="MDQ0162358.1"/>
    <property type="molecule type" value="Genomic_DNA"/>
</dbReference>
<dbReference type="Proteomes" id="UP001225646">
    <property type="component" value="Unassembled WGS sequence"/>
</dbReference>
<proteinExistence type="predicted"/>